<dbReference type="SUPFAM" id="SSF56784">
    <property type="entry name" value="HAD-like"/>
    <property type="match status" value="1"/>
</dbReference>
<comment type="pathway">
    <text evidence="2">Organic acid metabolism; glycolate biosynthesis; glycolate from 2-phosphoglycolate: step 1/1.</text>
</comment>
<gene>
    <name evidence="6" type="ORF">HBA18_15815</name>
</gene>
<dbReference type="Gene3D" id="1.10.150.240">
    <property type="entry name" value="Putative phosphatase, domain 2"/>
    <property type="match status" value="1"/>
</dbReference>
<dbReference type="InterPro" id="IPR036412">
    <property type="entry name" value="HAD-like_sf"/>
</dbReference>
<proteinExistence type="inferred from homology"/>
<evidence type="ECO:0000256" key="5">
    <source>
        <dbReference type="SAM" id="MobiDB-lite"/>
    </source>
</evidence>
<sequence>MKKLENVSAVCFDLDGTLADPFDDLVDAISGMLKGLDLPPEDPNTIKDWIGDGADLLIHRVLTRQINGRVSDAVLNQARTLFLSSYLGKKPPKTRLYPGVLECLKGLARRQLPMICTTHMQTVHANSLLKALGVSHFFTRIVGADAIAALQSGPDAIYEAAAILRVAPTELLVVGDAVNDVQAARSVGSPVVCVTYGYNYGTEIEKARPDLTLDTLATLPNIIEKPMHSREQGPATTVPSHPVIASPLPSHTLRRGGDAPFR</sequence>
<evidence type="ECO:0000256" key="3">
    <source>
        <dbReference type="ARBA" id="ARBA00006171"/>
    </source>
</evidence>
<accession>A0ABX6K9S2</accession>
<evidence type="ECO:0000313" key="6">
    <source>
        <dbReference type="EMBL" id="QIR07854.1"/>
    </source>
</evidence>
<evidence type="ECO:0000256" key="1">
    <source>
        <dbReference type="ARBA" id="ARBA00000830"/>
    </source>
</evidence>
<comment type="similarity">
    <text evidence="3">Belongs to the HAD-like hydrolase superfamily. CbbY/CbbZ/Gph/YieH family.</text>
</comment>
<dbReference type="PANTHER" id="PTHR43434:SF1">
    <property type="entry name" value="PHOSPHOGLYCOLATE PHOSPHATASE"/>
    <property type="match status" value="1"/>
</dbReference>
<feature type="region of interest" description="Disordered" evidence="5">
    <location>
        <begin position="226"/>
        <end position="262"/>
    </location>
</feature>
<protein>
    <recommendedName>
        <fullName evidence="4">phosphoglycolate phosphatase</fullName>
        <ecNumber evidence="4">3.1.3.18</ecNumber>
    </recommendedName>
</protein>
<dbReference type="Gene3D" id="3.40.50.1000">
    <property type="entry name" value="HAD superfamily/HAD-like"/>
    <property type="match status" value="1"/>
</dbReference>
<evidence type="ECO:0000256" key="4">
    <source>
        <dbReference type="ARBA" id="ARBA00013078"/>
    </source>
</evidence>
<dbReference type="Proteomes" id="UP000501408">
    <property type="component" value="Chromosome 2"/>
</dbReference>
<name>A0ABX6K9S2_SALCS</name>
<comment type="catalytic activity">
    <reaction evidence="1">
        <text>2-phosphoglycolate + H2O = glycolate + phosphate</text>
        <dbReference type="Rhea" id="RHEA:14369"/>
        <dbReference type="ChEBI" id="CHEBI:15377"/>
        <dbReference type="ChEBI" id="CHEBI:29805"/>
        <dbReference type="ChEBI" id="CHEBI:43474"/>
        <dbReference type="ChEBI" id="CHEBI:58033"/>
        <dbReference type="EC" id="3.1.3.18"/>
    </reaction>
</comment>
<dbReference type="InterPro" id="IPR023198">
    <property type="entry name" value="PGP-like_dom2"/>
</dbReference>
<dbReference type="RefSeq" id="WP_167315348.1">
    <property type="nucleotide sequence ID" value="NZ_CP050267.1"/>
</dbReference>
<dbReference type="Pfam" id="PF00702">
    <property type="entry name" value="Hydrolase"/>
    <property type="match status" value="1"/>
</dbReference>
<dbReference type="EC" id="3.1.3.18" evidence="4"/>
<reference evidence="6 7" key="1">
    <citation type="submission" date="2020-03" db="EMBL/GenBank/DDBJ databases">
        <title>Genome mining reveals the biosynthetic pathways of PHA and ectoines of the halophilic strain Salinivibrio costicola M318 isolated from fermented shrimp paste.</title>
        <authorList>
            <person name="Doan T.V."/>
            <person name="Tran L.T."/>
            <person name="Trieu T.A."/>
            <person name="Nguyen Q.V."/>
            <person name="Quach T.N."/>
            <person name="Phi T.Q."/>
            <person name="Kumar S."/>
        </authorList>
    </citation>
    <scope>NUCLEOTIDE SEQUENCE [LARGE SCALE GENOMIC DNA]</scope>
    <source>
        <strain evidence="6 7">M318</strain>
    </source>
</reference>
<dbReference type="InterPro" id="IPR050155">
    <property type="entry name" value="HAD-like_hydrolase_sf"/>
</dbReference>
<dbReference type="InterPro" id="IPR023214">
    <property type="entry name" value="HAD_sf"/>
</dbReference>
<organism evidence="6 7">
    <name type="scientific">Salinivibrio costicola</name>
    <name type="common">Vibrio costicola</name>
    <dbReference type="NCBI Taxonomy" id="51367"/>
    <lineage>
        <taxon>Bacteria</taxon>
        <taxon>Pseudomonadati</taxon>
        <taxon>Pseudomonadota</taxon>
        <taxon>Gammaproteobacteria</taxon>
        <taxon>Vibrionales</taxon>
        <taxon>Vibrionaceae</taxon>
        <taxon>Salinivibrio</taxon>
    </lineage>
</organism>
<evidence type="ECO:0000313" key="7">
    <source>
        <dbReference type="Proteomes" id="UP000501408"/>
    </source>
</evidence>
<evidence type="ECO:0000256" key="2">
    <source>
        <dbReference type="ARBA" id="ARBA00004818"/>
    </source>
</evidence>
<dbReference type="EMBL" id="CP050267">
    <property type="protein sequence ID" value="QIR07854.1"/>
    <property type="molecule type" value="Genomic_DNA"/>
</dbReference>
<dbReference type="PANTHER" id="PTHR43434">
    <property type="entry name" value="PHOSPHOGLYCOLATE PHOSPHATASE"/>
    <property type="match status" value="1"/>
</dbReference>
<keyword evidence="7" id="KW-1185">Reference proteome</keyword>